<keyword evidence="3" id="KW-1185">Reference proteome</keyword>
<evidence type="ECO:0000256" key="1">
    <source>
        <dbReference type="SAM" id="SignalP"/>
    </source>
</evidence>
<name>A0A9P1IEU5_9PELO</name>
<gene>
    <name evidence="2" type="ORF">CAMP_LOCUS6531</name>
</gene>
<comment type="caution">
    <text evidence="2">The sequence shown here is derived from an EMBL/GenBank/DDBJ whole genome shotgun (WGS) entry which is preliminary data.</text>
</comment>
<proteinExistence type="predicted"/>
<evidence type="ECO:0000313" key="2">
    <source>
        <dbReference type="EMBL" id="CAI5443894.1"/>
    </source>
</evidence>
<organism evidence="2 3">
    <name type="scientific">Caenorhabditis angaria</name>
    <dbReference type="NCBI Taxonomy" id="860376"/>
    <lineage>
        <taxon>Eukaryota</taxon>
        <taxon>Metazoa</taxon>
        <taxon>Ecdysozoa</taxon>
        <taxon>Nematoda</taxon>
        <taxon>Chromadorea</taxon>
        <taxon>Rhabditida</taxon>
        <taxon>Rhabditina</taxon>
        <taxon>Rhabditomorpha</taxon>
        <taxon>Rhabditoidea</taxon>
        <taxon>Rhabditidae</taxon>
        <taxon>Peloderinae</taxon>
        <taxon>Caenorhabditis</taxon>
    </lineage>
</organism>
<feature type="chain" id="PRO_5040294684" description="Secreted protein" evidence="1">
    <location>
        <begin position="19"/>
        <end position="92"/>
    </location>
</feature>
<reference evidence="2" key="1">
    <citation type="submission" date="2022-11" db="EMBL/GenBank/DDBJ databases">
        <authorList>
            <person name="Kikuchi T."/>
        </authorList>
    </citation>
    <scope>NUCLEOTIDE SEQUENCE</scope>
    <source>
        <strain evidence="2">PS1010</strain>
    </source>
</reference>
<evidence type="ECO:0000313" key="3">
    <source>
        <dbReference type="Proteomes" id="UP001152747"/>
    </source>
</evidence>
<protein>
    <recommendedName>
        <fullName evidence="4">Secreted protein</fullName>
    </recommendedName>
</protein>
<dbReference type="EMBL" id="CANHGI010000002">
    <property type="protein sequence ID" value="CAI5443894.1"/>
    <property type="molecule type" value="Genomic_DNA"/>
</dbReference>
<evidence type="ECO:0008006" key="4">
    <source>
        <dbReference type="Google" id="ProtNLM"/>
    </source>
</evidence>
<dbReference type="Proteomes" id="UP001152747">
    <property type="component" value="Unassembled WGS sequence"/>
</dbReference>
<accession>A0A9P1IEU5</accession>
<dbReference type="AlphaFoldDB" id="A0A9P1IEU5"/>
<sequence length="92" mass="10538">MFVLLFLFSCIATSTVLYSTPEAQKIREKRVFHIPLGLIVRGARLLSRAPATRSKCRVTRLVDYVGNVPRFWCDCPPIAPNYQYYQCFYGSG</sequence>
<dbReference type="OrthoDB" id="5871888at2759"/>
<keyword evidence="1" id="KW-0732">Signal</keyword>
<feature type="signal peptide" evidence="1">
    <location>
        <begin position="1"/>
        <end position="18"/>
    </location>
</feature>